<dbReference type="Proteomes" id="UP001346869">
    <property type="component" value="Unassembled WGS sequence"/>
</dbReference>
<protein>
    <submittedName>
        <fullName evidence="2">Uncharacterized protein</fullName>
    </submittedName>
</protein>
<keyword evidence="3" id="KW-1185">Reference proteome</keyword>
<feature type="compositionally biased region" description="Polar residues" evidence="1">
    <location>
        <begin position="412"/>
        <end position="422"/>
    </location>
</feature>
<feature type="region of interest" description="Disordered" evidence="1">
    <location>
        <begin position="56"/>
        <end position="82"/>
    </location>
</feature>
<accession>A0AAN7XEN9</accession>
<gene>
    <name evidence="2" type="ORF">PBY51_020926</name>
</gene>
<dbReference type="PANTHER" id="PTHR22741">
    <property type="entry name" value="P140CAP/SNIP-RELATED"/>
    <property type="match status" value="1"/>
</dbReference>
<reference evidence="2 3" key="2">
    <citation type="journal article" date="2023" name="Mol. Biol. Evol.">
        <title>Genomics of Secondarily Temperate Adaptation in the Only Non-Antarctic Icefish.</title>
        <authorList>
            <person name="Rivera-Colon A.G."/>
            <person name="Rayamajhi N."/>
            <person name="Minhas B.F."/>
            <person name="Madrigal G."/>
            <person name="Bilyk K.T."/>
            <person name="Yoon V."/>
            <person name="Hune M."/>
            <person name="Gregory S."/>
            <person name="Cheng C.H.C."/>
            <person name="Catchen J.M."/>
        </authorList>
    </citation>
    <scope>NUCLEOTIDE SEQUENCE [LARGE SCALE GENOMIC DNA]</scope>
    <source>
        <strain evidence="2">JMC-PN-2008</strain>
    </source>
</reference>
<dbReference type="InterPro" id="IPR051825">
    <property type="entry name" value="SRCIN1"/>
</dbReference>
<dbReference type="AlphaFoldDB" id="A0AAN7XEN9"/>
<feature type="compositionally biased region" description="Low complexity" evidence="1">
    <location>
        <begin position="370"/>
        <end position="385"/>
    </location>
</feature>
<name>A0AAN7XEN9_ELEMC</name>
<feature type="compositionally biased region" description="Low complexity" evidence="1">
    <location>
        <begin position="56"/>
        <end position="68"/>
    </location>
</feature>
<feature type="compositionally biased region" description="Low complexity" evidence="1">
    <location>
        <begin position="590"/>
        <end position="610"/>
    </location>
</feature>
<comment type="caution">
    <text evidence="2">The sequence shown here is derived from an EMBL/GenBank/DDBJ whole genome shotgun (WGS) entry which is preliminary data.</text>
</comment>
<evidence type="ECO:0000256" key="1">
    <source>
        <dbReference type="SAM" id="MobiDB-lite"/>
    </source>
</evidence>
<feature type="region of interest" description="Disordered" evidence="1">
    <location>
        <begin position="347"/>
        <end position="505"/>
    </location>
</feature>
<feature type="region of interest" description="Disordered" evidence="1">
    <location>
        <begin position="587"/>
        <end position="700"/>
    </location>
</feature>
<dbReference type="EMBL" id="JAUZQC010000014">
    <property type="protein sequence ID" value="KAK5859365.1"/>
    <property type="molecule type" value="Genomic_DNA"/>
</dbReference>
<evidence type="ECO:0000313" key="3">
    <source>
        <dbReference type="Proteomes" id="UP001346869"/>
    </source>
</evidence>
<organism evidence="2 3">
    <name type="scientific">Eleginops maclovinus</name>
    <name type="common">Patagonian blennie</name>
    <name type="synonym">Eleginus maclovinus</name>
    <dbReference type="NCBI Taxonomy" id="56733"/>
    <lineage>
        <taxon>Eukaryota</taxon>
        <taxon>Metazoa</taxon>
        <taxon>Chordata</taxon>
        <taxon>Craniata</taxon>
        <taxon>Vertebrata</taxon>
        <taxon>Euteleostomi</taxon>
        <taxon>Actinopterygii</taxon>
        <taxon>Neopterygii</taxon>
        <taxon>Teleostei</taxon>
        <taxon>Neoteleostei</taxon>
        <taxon>Acanthomorphata</taxon>
        <taxon>Eupercaria</taxon>
        <taxon>Perciformes</taxon>
        <taxon>Notothenioidei</taxon>
        <taxon>Eleginopidae</taxon>
        <taxon>Eleginops</taxon>
    </lineage>
</organism>
<reference evidence="2 3" key="1">
    <citation type="journal article" date="2023" name="Genes (Basel)">
        <title>Chromosome-Level Genome Assembly and Circadian Gene Repertoire of the Patagonia Blennie Eleginops maclovinus-The Closest Ancestral Proxy of Antarctic Cryonotothenioids.</title>
        <authorList>
            <person name="Cheng C.C."/>
            <person name="Rivera-Colon A.G."/>
            <person name="Minhas B.F."/>
            <person name="Wilson L."/>
            <person name="Rayamajhi N."/>
            <person name="Vargas-Chacoff L."/>
            <person name="Catchen J.M."/>
        </authorList>
    </citation>
    <scope>NUCLEOTIDE SEQUENCE [LARGE SCALE GENOMIC DNA]</scope>
    <source>
        <strain evidence="2">JMC-PN-2008</strain>
    </source>
</reference>
<feature type="compositionally biased region" description="Polar residues" evidence="1">
    <location>
        <begin position="524"/>
        <end position="550"/>
    </location>
</feature>
<feature type="region of interest" description="Disordered" evidence="1">
    <location>
        <begin position="524"/>
        <end position="572"/>
    </location>
</feature>
<feature type="compositionally biased region" description="Polar residues" evidence="1">
    <location>
        <begin position="460"/>
        <end position="480"/>
    </location>
</feature>
<dbReference type="Gene3D" id="1.20.58.1540">
    <property type="entry name" value="Actin interacting protein 3, C-terminal domain"/>
    <property type="match status" value="1"/>
</dbReference>
<proteinExistence type="predicted"/>
<dbReference type="PANTHER" id="PTHR22741:SF11">
    <property type="entry name" value="SICKLE TAIL PROTEIN HOMOLOG"/>
    <property type="match status" value="1"/>
</dbReference>
<evidence type="ECO:0000313" key="2">
    <source>
        <dbReference type="EMBL" id="KAK5859365.1"/>
    </source>
</evidence>
<sequence length="700" mass="74931">MGTKTPPPPPHRVNEVRMSGGQIIGGVGLVSPERMSPIHRSLWQDSNGVQVEIVNRSRGSGSSSSTSSVFLDSPLGQPERLLQGHVTTNNPQSERMKAMEEQIASLAGLVHSALVAEVPAVKALSENAECEHLKNRPGASSESEVPAAVIDGLSPASPSHSRLQQSLVLAKRNVCDLQFQLNQLRHLQLSNQENVSSMVRMVGQELVVLMCERLAQSEEAAYRRRAEMEQERIHYLTTEERILAQLQELEDFVECLQSSSASSAEQLSVTLSEVEDGAVNLQRVGAALAILRGEFPELQGKLRAVLGLEVEAMRFLKEEPHKMESMLKRVRALTEALSCLRRCVSESTPPATAAQVEPLNIPGTHQGPLKTQSPQTSPKPQPRSSVKPAPLTPSLPGGPSEASPVMARRMNTAASVNQSPHHQPSPPLTPTHGRDSPSVAKVSPCSREGSPALQKRPLQHPTQGGHTDPTSMMQTNTQTETVERWTPECSLSVQTPPPSTNTHCEQDLQEAQAHLIQSVPALNVSHSHTEGCSASGQRASTASVEQQEVTPPQLREDVGSTQSVALDSAPAAPQLVAVPVKLPTSARPLASPSAPTSVSTSAPTSASPSTERSRRPQVEKPRRTSVDKAMKHSPDRGGKSPPPPPPRRFHAVSSGLTTGSSGEVIFTTKKELGGAKETSSGDAVTDEKQPAYAANAHGHY</sequence>
<dbReference type="GO" id="GO:0005737">
    <property type="term" value="C:cytoplasm"/>
    <property type="evidence" value="ECO:0007669"/>
    <property type="project" value="TreeGrafter"/>
</dbReference>
<feature type="compositionally biased region" description="Basic and acidic residues" evidence="1">
    <location>
        <begin position="611"/>
        <end position="638"/>
    </location>
</feature>